<organism evidence="1 2">
    <name type="scientific">Xenorhabdus miraniensis</name>
    <dbReference type="NCBI Taxonomy" id="351674"/>
    <lineage>
        <taxon>Bacteria</taxon>
        <taxon>Pseudomonadati</taxon>
        <taxon>Pseudomonadota</taxon>
        <taxon>Gammaproteobacteria</taxon>
        <taxon>Enterobacterales</taxon>
        <taxon>Morganellaceae</taxon>
        <taxon>Xenorhabdus</taxon>
    </lineage>
</organism>
<proteinExistence type="predicted"/>
<dbReference type="Proteomes" id="UP000221980">
    <property type="component" value="Unassembled WGS sequence"/>
</dbReference>
<keyword evidence="2" id="KW-1185">Reference proteome</keyword>
<comment type="caution">
    <text evidence="1">The sequence shown here is derived from an EMBL/GenBank/DDBJ whole genome shotgun (WGS) entry which is preliminary data.</text>
</comment>
<protein>
    <submittedName>
        <fullName evidence="1">Uncharacterized protein</fullName>
    </submittedName>
</protein>
<evidence type="ECO:0000313" key="1">
    <source>
        <dbReference type="EMBL" id="PHM46804.1"/>
    </source>
</evidence>
<name>A0A2D0JKN1_9GAMM</name>
<gene>
    <name evidence="1" type="ORF">Xmir_03844</name>
</gene>
<evidence type="ECO:0000313" key="2">
    <source>
        <dbReference type="Proteomes" id="UP000221980"/>
    </source>
</evidence>
<dbReference type="AlphaFoldDB" id="A0A2D0JKN1"/>
<reference evidence="1 2" key="1">
    <citation type="journal article" date="2017" name="Nat. Microbiol.">
        <title>Natural product diversity associated with the nematode symbionts Photorhabdus and Xenorhabdus.</title>
        <authorList>
            <person name="Tobias N.J."/>
            <person name="Wolff H."/>
            <person name="Djahanschiri B."/>
            <person name="Grundmann F."/>
            <person name="Kronenwerth M."/>
            <person name="Shi Y.M."/>
            <person name="Simonyi S."/>
            <person name="Grun P."/>
            <person name="Shapiro-Ilan D."/>
            <person name="Pidot S.J."/>
            <person name="Stinear T.P."/>
            <person name="Ebersberger I."/>
            <person name="Bode H.B."/>
        </authorList>
    </citation>
    <scope>NUCLEOTIDE SEQUENCE [LARGE SCALE GENOMIC DNA]</scope>
    <source>
        <strain evidence="1 2">DSM 17902</strain>
    </source>
</reference>
<dbReference type="EMBL" id="NITZ01000029">
    <property type="protein sequence ID" value="PHM46804.1"/>
    <property type="molecule type" value="Genomic_DNA"/>
</dbReference>
<accession>A0A2D0JKN1</accession>
<sequence length="29" mass="3490">MRLVERLASPANFKHVIYIIDIQCNLFVW</sequence>